<dbReference type="InterPro" id="IPR009057">
    <property type="entry name" value="Homeodomain-like_sf"/>
</dbReference>
<name>A0A8B6F4K7_MYTGA</name>
<dbReference type="AlphaFoldDB" id="A0A8B6F4K7"/>
<dbReference type="OrthoDB" id="10072016at2759"/>
<dbReference type="GO" id="GO:0003677">
    <property type="term" value="F:DNA binding"/>
    <property type="evidence" value="ECO:0007669"/>
    <property type="project" value="InterPro"/>
</dbReference>
<feature type="region of interest" description="Disordered" evidence="1">
    <location>
        <begin position="111"/>
        <end position="130"/>
    </location>
</feature>
<dbReference type="Gene3D" id="1.10.10.60">
    <property type="entry name" value="Homeodomain-like"/>
    <property type="match status" value="2"/>
</dbReference>
<organism evidence="3 4">
    <name type="scientific">Mytilus galloprovincialis</name>
    <name type="common">Mediterranean mussel</name>
    <dbReference type="NCBI Taxonomy" id="29158"/>
    <lineage>
        <taxon>Eukaryota</taxon>
        <taxon>Metazoa</taxon>
        <taxon>Spiralia</taxon>
        <taxon>Lophotrochozoa</taxon>
        <taxon>Mollusca</taxon>
        <taxon>Bivalvia</taxon>
        <taxon>Autobranchia</taxon>
        <taxon>Pteriomorphia</taxon>
        <taxon>Mytilida</taxon>
        <taxon>Mytiloidea</taxon>
        <taxon>Mytilidae</taxon>
        <taxon>Mytilinae</taxon>
        <taxon>Mytilus</taxon>
    </lineage>
</organism>
<dbReference type="EMBL" id="UYJE01006149">
    <property type="protein sequence ID" value="VDI43384.1"/>
    <property type="molecule type" value="Genomic_DNA"/>
</dbReference>
<reference evidence="3" key="1">
    <citation type="submission" date="2018-11" db="EMBL/GenBank/DDBJ databases">
        <authorList>
            <person name="Alioto T."/>
            <person name="Alioto T."/>
        </authorList>
    </citation>
    <scope>NUCLEOTIDE SEQUENCE</scope>
</reference>
<feature type="domain" description="HTH psq-type" evidence="2">
    <location>
        <begin position="73"/>
        <end position="108"/>
    </location>
</feature>
<evidence type="ECO:0000313" key="3">
    <source>
        <dbReference type="EMBL" id="VDI43384.1"/>
    </source>
</evidence>
<proteinExistence type="predicted"/>
<gene>
    <name evidence="3" type="ORF">MGAL_10B086677</name>
</gene>
<sequence length="130" mass="14677">MLTTCIWDLFGEWQENGTFSGLKKKYLPEQLDMAVAAAFSGQMSAYKAAKVFCVPRRTISNQKSYVRRKAYDHKQLALAVSMVASGQMTATKASKVYGVPRRTIGDRVAKYNKIKDQEQDNKNEFSPKNV</sequence>
<dbReference type="Pfam" id="PF05225">
    <property type="entry name" value="HTH_psq"/>
    <property type="match status" value="2"/>
</dbReference>
<dbReference type="Proteomes" id="UP000596742">
    <property type="component" value="Unassembled WGS sequence"/>
</dbReference>
<feature type="domain" description="HTH psq-type" evidence="2">
    <location>
        <begin position="28"/>
        <end position="61"/>
    </location>
</feature>
<protein>
    <recommendedName>
        <fullName evidence="2">HTH psq-type domain-containing protein</fullName>
    </recommendedName>
</protein>
<dbReference type="InterPro" id="IPR007889">
    <property type="entry name" value="HTH_Psq"/>
</dbReference>
<evidence type="ECO:0000259" key="2">
    <source>
        <dbReference type="Pfam" id="PF05225"/>
    </source>
</evidence>
<evidence type="ECO:0000256" key="1">
    <source>
        <dbReference type="SAM" id="MobiDB-lite"/>
    </source>
</evidence>
<comment type="caution">
    <text evidence="3">The sequence shown here is derived from an EMBL/GenBank/DDBJ whole genome shotgun (WGS) entry which is preliminary data.</text>
</comment>
<accession>A0A8B6F4K7</accession>
<dbReference type="SUPFAM" id="SSF46689">
    <property type="entry name" value="Homeodomain-like"/>
    <property type="match status" value="2"/>
</dbReference>
<evidence type="ECO:0000313" key="4">
    <source>
        <dbReference type="Proteomes" id="UP000596742"/>
    </source>
</evidence>
<keyword evidence="4" id="KW-1185">Reference proteome</keyword>